<keyword evidence="2" id="KW-1185">Reference proteome</keyword>
<gene>
    <name evidence="1" type="ORF">HNP81_001306</name>
</gene>
<sequence length="53" mass="5786">MVSRGDVALIIAATGLQEALLIPEYFTSVIIVTTLIAPPLLKYVIQEELKESN</sequence>
<proteinExistence type="predicted"/>
<evidence type="ECO:0000313" key="2">
    <source>
        <dbReference type="Proteomes" id="UP000626697"/>
    </source>
</evidence>
<dbReference type="Gene3D" id="1.20.1530.20">
    <property type="match status" value="1"/>
</dbReference>
<dbReference type="InterPro" id="IPR038770">
    <property type="entry name" value="Na+/solute_symporter_sf"/>
</dbReference>
<reference evidence="1 2" key="1">
    <citation type="submission" date="2020-08" db="EMBL/GenBank/DDBJ databases">
        <title>Genomic Encyclopedia of Type Strains, Phase IV (KMG-IV): sequencing the most valuable type-strain genomes for metagenomic binning, comparative biology and taxonomic classification.</title>
        <authorList>
            <person name="Goeker M."/>
        </authorList>
    </citation>
    <scope>NUCLEOTIDE SEQUENCE [LARGE SCALE GENOMIC DNA]</scope>
    <source>
        <strain evidence="1 2">DSM 105481</strain>
    </source>
</reference>
<protein>
    <submittedName>
        <fullName evidence="1">Kef-type K+ transport system membrane component KefB</fullName>
    </submittedName>
</protein>
<dbReference type="EMBL" id="JACJHX010000003">
    <property type="protein sequence ID" value="MBA9026021.1"/>
    <property type="molecule type" value="Genomic_DNA"/>
</dbReference>
<name>A0ABR6CM66_9BACI</name>
<comment type="caution">
    <text evidence="1">The sequence shown here is derived from an EMBL/GenBank/DDBJ whole genome shotgun (WGS) entry which is preliminary data.</text>
</comment>
<accession>A0ABR6CM66</accession>
<organism evidence="1 2">
    <name type="scientific">Peribacillus huizhouensis</name>
    <dbReference type="NCBI Taxonomy" id="1501239"/>
    <lineage>
        <taxon>Bacteria</taxon>
        <taxon>Bacillati</taxon>
        <taxon>Bacillota</taxon>
        <taxon>Bacilli</taxon>
        <taxon>Bacillales</taxon>
        <taxon>Bacillaceae</taxon>
        <taxon>Peribacillus</taxon>
    </lineage>
</organism>
<evidence type="ECO:0000313" key="1">
    <source>
        <dbReference type="EMBL" id="MBA9026021.1"/>
    </source>
</evidence>
<dbReference type="Proteomes" id="UP000626697">
    <property type="component" value="Unassembled WGS sequence"/>
</dbReference>